<evidence type="ECO:0000313" key="11">
    <source>
        <dbReference type="Proteomes" id="UP000224634"/>
    </source>
</evidence>
<feature type="transmembrane region" description="Helical" evidence="8">
    <location>
        <begin position="112"/>
        <end position="129"/>
    </location>
</feature>
<dbReference type="InterPro" id="IPR005828">
    <property type="entry name" value="MFS_sugar_transport-like"/>
</dbReference>
<accession>A0A2B7XI27</accession>
<keyword evidence="4 8" id="KW-0812">Transmembrane</keyword>
<dbReference type="AlphaFoldDB" id="A0A2B7XI27"/>
<dbReference type="InterPro" id="IPR050360">
    <property type="entry name" value="MFS_Sugar_Transporters"/>
</dbReference>
<dbReference type="InterPro" id="IPR020846">
    <property type="entry name" value="MFS_dom"/>
</dbReference>
<comment type="caution">
    <text evidence="10">The sequence shown here is derived from an EMBL/GenBank/DDBJ whole genome shotgun (WGS) entry which is preliminary data.</text>
</comment>
<dbReference type="PANTHER" id="PTHR48022:SF3">
    <property type="entry name" value="HEXOSE TRANSPORTER PROTEIN (AFU_ORTHOLOGUE AFUA_8G04480)-RELATED"/>
    <property type="match status" value="1"/>
</dbReference>
<protein>
    <recommendedName>
        <fullName evidence="9">Major facilitator superfamily (MFS) profile domain-containing protein</fullName>
    </recommendedName>
</protein>
<evidence type="ECO:0000256" key="2">
    <source>
        <dbReference type="ARBA" id="ARBA00010992"/>
    </source>
</evidence>
<proteinExistence type="inferred from homology"/>
<evidence type="ECO:0000256" key="8">
    <source>
        <dbReference type="SAM" id="Phobius"/>
    </source>
</evidence>
<dbReference type="EMBL" id="PDNA01000161">
    <property type="protein sequence ID" value="PGH08297.1"/>
    <property type="molecule type" value="Genomic_DNA"/>
</dbReference>
<dbReference type="Pfam" id="PF00083">
    <property type="entry name" value="Sugar_tr"/>
    <property type="match status" value="1"/>
</dbReference>
<evidence type="ECO:0000256" key="1">
    <source>
        <dbReference type="ARBA" id="ARBA00004141"/>
    </source>
</evidence>
<feature type="transmembrane region" description="Helical" evidence="8">
    <location>
        <begin position="135"/>
        <end position="157"/>
    </location>
</feature>
<gene>
    <name evidence="10" type="ORF">AJ80_07893</name>
</gene>
<comment type="similarity">
    <text evidence="2 7">Belongs to the major facilitator superfamily. Sugar transporter (TC 2.A.1.1) family.</text>
</comment>
<dbReference type="PANTHER" id="PTHR48022">
    <property type="entry name" value="PLASTIDIC GLUCOSE TRANSPORTER 4"/>
    <property type="match status" value="1"/>
</dbReference>
<dbReference type="STRING" id="1447883.A0A2B7XI27"/>
<comment type="subcellular location">
    <subcellularLocation>
        <location evidence="1">Membrane</location>
        <topology evidence="1">Multi-pass membrane protein</topology>
    </subcellularLocation>
</comment>
<feature type="transmembrane region" description="Helical" evidence="8">
    <location>
        <begin position="390"/>
        <end position="413"/>
    </location>
</feature>
<keyword evidence="5 8" id="KW-1133">Transmembrane helix</keyword>
<sequence length="522" mass="58320">MAVFKLKKKEAELAVGQDLLAVLPDNPKPWYRTRHLLILNLMLLIPMLSPAAYGYDGSMVNGLQTLPQWWEYFNQPSASILGAMNAMYPVGKFIGVLPTTWLSDRYGRKPPMYIGLVVLIIGAAIQGAAQNLAMFIVGRFLVGLGAAFVSQPSPILVTELAYPTHRGKVTGLLYTTYWIGALLAAWITFGTFRMSNSSWSWRIPSLLQGLIPLIQLCFIYFVPESPRWYIAQGRHEEARKVLTKWHAGGDESSPLVAFEMENMAQHIRAETGVQSQVTYLDLIKTAPNRKRTFISFVVGLAGTWAGQAVISYYLALVLKTIGINEAKDQTLINGMLQLWNFLASVFAGALLIDRVGRRMLFLICGGGMLVSYIIWTILSSVFDRTKEPGVGHSVVAFVFIYSFFYDIGIIPLLQTYPVEIFPYALRGRGFTVSLASTYIGLIIGQVVNPIALGNIGWKYYIVFCILIFIFLVIVYFMFPETRAKSLEEIAEVFGDAKTHTGLDTKAVLDEEKEPVGEFERVR</sequence>
<dbReference type="InterPro" id="IPR005829">
    <property type="entry name" value="Sugar_transporter_CS"/>
</dbReference>
<feature type="transmembrane region" description="Helical" evidence="8">
    <location>
        <begin position="334"/>
        <end position="352"/>
    </location>
</feature>
<dbReference type="OrthoDB" id="6133115at2759"/>
<evidence type="ECO:0000259" key="9">
    <source>
        <dbReference type="PROSITE" id="PS50850"/>
    </source>
</evidence>
<evidence type="ECO:0000256" key="3">
    <source>
        <dbReference type="ARBA" id="ARBA00022448"/>
    </source>
</evidence>
<feature type="transmembrane region" description="Helical" evidence="8">
    <location>
        <begin position="201"/>
        <end position="222"/>
    </location>
</feature>
<feature type="transmembrane region" description="Helical" evidence="8">
    <location>
        <begin position="169"/>
        <end position="189"/>
    </location>
</feature>
<dbReference type="InterPro" id="IPR036259">
    <property type="entry name" value="MFS_trans_sf"/>
</dbReference>
<name>A0A2B7XI27_POLH7</name>
<dbReference type="GO" id="GO:0016020">
    <property type="term" value="C:membrane"/>
    <property type="evidence" value="ECO:0007669"/>
    <property type="project" value="UniProtKB-SubCell"/>
</dbReference>
<organism evidence="10 11">
    <name type="scientific">Polytolypa hystricis (strain UAMH7299)</name>
    <dbReference type="NCBI Taxonomy" id="1447883"/>
    <lineage>
        <taxon>Eukaryota</taxon>
        <taxon>Fungi</taxon>
        <taxon>Dikarya</taxon>
        <taxon>Ascomycota</taxon>
        <taxon>Pezizomycotina</taxon>
        <taxon>Eurotiomycetes</taxon>
        <taxon>Eurotiomycetidae</taxon>
        <taxon>Onygenales</taxon>
        <taxon>Onygenales incertae sedis</taxon>
        <taxon>Polytolypa</taxon>
    </lineage>
</organism>
<evidence type="ECO:0000313" key="10">
    <source>
        <dbReference type="EMBL" id="PGH08297.1"/>
    </source>
</evidence>
<evidence type="ECO:0000256" key="4">
    <source>
        <dbReference type="ARBA" id="ARBA00022692"/>
    </source>
</evidence>
<dbReference type="Proteomes" id="UP000224634">
    <property type="component" value="Unassembled WGS sequence"/>
</dbReference>
<dbReference type="SUPFAM" id="SSF103473">
    <property type="entry name" value="MFS general substrate transporter"/>
    <property type="match status" value="1"/>
</dbReference>
<keyword evidence="6 8" id="KW-0472">Membrane</keyword>
<dbReference type="PRINTS" id="PR00171">
    <property type="entry name" value="SUGRTRNSPORT"/>
</dbReference>
<feature type="transmembrane region" description="Helical" evidence="8">
    <location>
        <begin position="359"/>
        <end position="378"/>
    </location>
</feature>
<reference evidence="10 11" key="1">
    <citation type="submission" date="2017-10" db="EMBL/GenBank/DDBJ databases">
        <title>Comparative genomics in systemic dimorphic fungi from Ajellomycetaceae.</title>
        <authorList>
            <person name="Munoz J.F."/>
            <person name="Mcewen J.G."/>
            <person name="Clay O.K."/>
            <person name="Cuomo C.A."/>
        </authorList>
    </citation>
    <scope>NUCLEOTIDE SEQUENCE [LARGE SCALE GENOMIC DNA]</scope>
    <source>
        <strain evidence="10 11">UAMH7299</strain>
    </source>
</reference>
<dbReference type="PROSITE" id="PS00216">
    <property type="entry name" value="SUGAR_TRANSPORT_1"/>
    <property type="match status" value="1"/>
</dbReference>
<feature type="transmembrane region" description="Helical" evidence="8">
    <location>
        <begin position="459"/>
        <end position="478"/>
    </location>
</feature>
<dbReference type="InterPro" id="IPR003663">
    <property type="entry name" value="Sugar/inositol_transpt"/>
</dbReference>
<feature type="transmembrane region" description="Helical" evidence="8">
    <location>
        <begin position="36"/>
        <end position="53"/>
    </location>
</feature>
<keyword evidence="3 7" id="KW-0813">Transport</keyword>
<dbReference type="GO" id="GO:0005351">
    <property type="term" value="F:carbohydrate:proton symporter activity"/>
    <property type="evidence" value="ECO:0007669"/>
    <property type="project" value="TreeGrafter"/>
</dbReference>
<dbReference type="NCBIfam" id="TIGR00879">
    <property type="entry name" value="SP"/>
    <property type="match status" value="1"/>
</dbReference>
<evidence type="ECO:0000256" key="5">
    <source>
        <dbReference type="ARBA" id="ARBA00022989"/>
    </source>
</evidence>
<keyword evidence="11" id="KW-1185">Reference proteome</keyword>
<feature type="domain" description="Major facilitator superfamily (MFS) profile" evidence="9">
    <location>
        <begin position="42"/>
        <end position="482"/>
    </location>
</feature>
<evidence type="ECO:0000256" key="6">
    <source>
        <dbReference type="ARBA" id="ARBA00023136"/>
    </source>
</evidence>
<feature type="transmembrane region" description="Helical" evidence="8">
    <location>
        <begin position="425"/>
        <end position="447"/>
    </location>
</feature>
<dbReference type="PROSITE" id="PS50850">
    <property type="entry name" value="MFS"/>
    <property type="match status" value="1"/>
</dbReference>
<evidence type="ECO:0000256" key="7">
    <source>
        <dbReference type="RuleBase" id="RU003346"/>
    </source>
</evidence>
<dbReference type="FunFam" id="1.20.1250.20:FF:000117">
    <property type="entry name" value="MFS hexose transporter"/>
    <property type="match status" value="1"/>
</dbReference>
<feature type="transmembrane region" description="Helical" evidence="8">
    <location>
        <begin position="293"/>
        <end position="314"/>
    </location>
</feature>
<dbReference type="Gene3D" id="1.20.1250.20">
    <property type="entry name" value="MFS general substrate transporter like domains"/>
    <property type="match status" value="1"/>
</dbReference>
<feature type="transmembrane region" description="Helical" evidence="8">
    <location>
        <begin position="73"/>
        <end position="91"/>
    </location>
</feature>